<gene>
    <name evidence="2" type="ORF">CPB84DRAFT_1782651</name>
</gene>
<feature type="compositionally biased region" description="Low complexity" evidence="1">
    <location>
        <begin position="41"/>
        <end position="52"/>
    </location>
</feature>
<reference evidence="2" key="1">
    <citation type="submission" date="2020-11" db="EMBL/GenBank/DDBJ databases">
        <authorList>
            <consortium name="DOE Joint Genome Institute"/>
            <person name="Ahrendt S."/>
            <person name="Riley R."/>
            <person name="Andreopoulos W."/>
            <person name="LaButti K."/>
            <person name="Pangilinan J."/>
            <person name="Ruiz-duenas F.J."/>
            <person name="Barrasa J.M."/>
            <person name="Sanchez-Garcia M."/>
            <person name="Camarero S."/>
            <person name="Miyauchi S."/>
            <person name="Serrano A."/>
            <person name="Linde D."/>
            <person name="Babiker R."/>
            <person name="Drula E."/>
            <person name="Ayuso-Fernandez I."/>
            <person name="Pacheco R."/>
            <person name="Padilla G."/>
            <person name="Ferreira P."/>
            <person name="Barriuso J."/>
            <person name="Kellner H."/>
            <person name="Castanera R."/>
            <person name="Alfaro M."/>
            <person name="Ramirez L."/>
            <person name="Pisabarro A.G."/>
            <person name="Kuo A."/>
            <person name="Tritt A."/>
            <person name="Lipzen A."/>
            <person name="He G."/>
            <person name="Yan M."/>
            <person name="Ng V."/>
            <person name="Cullen D."/>
            <person name="Martin F."/>
            <person name="Rosso M.-N."/>
            <person name="Henrissat B."/>
            <person name="Hibbett D."/>
            <person name="Martinez A.T."/>
            <person name="Grigoriev I.V."/>
        </authorList>
    </citation>
    <scope>NUCLEOTIDE SEQUENCE</scope>
    <source>
        <strain evidence="2">AH 44721</strain>
    </source>
</reference>
<feature type="compositionally biased region" description="Basic residues" evidence="1">
    <location>
        <begin position="212"/>
        <end position="225"/>
    </location>
</feature>
<organism evidence="2 3">
    <name type="scientific">Gymnopilus junonius</name>
    <name type="common">Spectacular rustgill mushroom</name>
    <name type="synonym">Gymnopilus spectabilis subsp. junonius</name>
    <dbReference type="NCBI Taxonomy" id="109634"/>
    <lineage>
        <taxon>Eukaryota</taxon>
        <taxon>Fungi</taxon>
        <taxon>Dikarya</taxon>
        <taxon>Basidiomycota</taxon>
        <taxon>Agaricomycotina</taxon>
        <taxon>Agaricomycetes</taxon>
        <taxon>Agaricomycetidae</taxon>
        <taxon>Agaricales</taxon>
        <taxon>Agaricineae</taxon>
        <taxon>Hymenogastraceae</taxon>
        <taxon>Gymnopilus</taxon>
    </lineage>
</organism>
<keyword evidence="3" id="KW-1185">Reference proteome</keyword>
<protein>
    <submittedName>
        <fullName evidence="2">Uncharacterized protein</fullName>
    </submittedName>
</protein>
<dbReference type="OrthoDB" id="2676123at2759"/>
<dbReference type="AlphaFoldDB" id="A0A9P5NIA1"/>
<comment type="caution">
    <text evidence="2">The sequence shown here is derived from an EMBL/GenBank/DDBJ whole genome shotgun (WGS) entry which is preliminary data.</text>
</comment>
<feature type="compositionally biased region" description="Basic residues" evidence="1">
    <location>
        <begin position="145"/>
        <end position="157"/>
    </location>
</feature>
<feature type="compositionally biased region" description="Basic residues" evidence="1">
    <location>
        <begin position="57"/>
        <end position="66"/>
    </location>
</feature>
<evidence type="ECO:0000313" key="2">
    <source>
        <dbReference type="EMBL" id="KAF8894926.1"/>
    </source>
</evidence>
<evidence type="ECO:0000256" key="1">
    <source>
        <dbReference type="SAM" id="MobiDB-lite"/>
    </source>
</evidence>
<name>A0A9P5NIA1_GYMJU</name>
<evidence type="ECO:0000313" key="3">
    <source>
        <dbReference type="Proteomes" id="UP000724874"/>
    </source>
</evidence>
<feature type="region of interest" description="Disordered" evidence="1">
    <location>
        <begin position="34"/>
        <end position="285"/>
    </location>
</feature>
<sequence length="285" mass="31222">MASRVRRKPFFTYKSPTAEDHSIITLPFPLPRDSQVAAKPTSMASSSTSVHTSRIKDKQHTKHRRQPMTPSLPLFHPFGQLAMSLPPLDPIEHGLPVPSVPDDQDNRSGARARRPAAKSLETEEDLLSAAVSTIVAQDVRERASPRRRRAGGAKRKRRDADDGDATYPAKRTRIPRGGGGQAVDNDVAERGPSTERASVPEVFSDLNDTSKRRSTRAKTSVKRRNSSSSETTSISPSANGMNKADAIVSSTTEPKEKLDVTDQLPIENDDKAEKEEGELSEEHNS</sequence>
<dbReference type="Proteomes" id="UP000724874">
    <property type="component" value="Unassembled WGS sequence"/>
</dbReference>
<proteinExistence type="predicted"/>
<dbReference type="EMBL" id="JADNYJ010000063">
    <property type="protein sequence ID" value="KAF8894926.1"/>
    <property type="molecule type" value="Genomic_DNA"/>
</dbReference>
<feature type="compositionally biased region" description="Low complexity" evidence="1">
    <location>
        <begin position="226"/>
        <end position="237"/>
    </location>
</feature>
<accession>A0A9P5NIA1</accession>